<dbReference type="CDD" id="cd06173">
    <property type="entry name" value="MFS_MefA_like"/>
    <property type="match status" value="1"/>
</dbReference>
<evidence type="ECO:0000256" key="1">
    <source>
        <dbReference type="ARBA" id="ARBA00004651"/>
    </source>
</evidence>
<evidence type="ECO:0008006" key="10">
    <source>
        <dbReference type="Google" id="ProtNLM"/>
    </source>
</evidence>
<feature type="transmembrane region" description="Helical" evidence="7">
    <location>
        <begin position="99"/>
        <end position="118"/>
    </location>
</feature>
<dbReference type="GO" id="GO:0005886">
    <property type="term" value="C:plasma membrane"/>
    <property type="evidence" value="ECO:0007669"/>
    <property type="project" value="UniProtKB-SubCell"/>
</dbReference>
<evidence type="ECO:0000256" key="2">
    <source>
        <dbReference type="ARBA" id="ARBA00022448"/>
    </source>
</evidence>
<dbReference type="InterPro" id="IPR036259">
    <property type="entry name" value="MFS_trans_sf"/>
</dbReference>
<dbReference type="InterPro" id="IPR010290">
    <property type="entry name" value="TM_effector"/>
</dbReference>
<feature type="transmembrane region" description="Helical" evidence="7">
    <location>
        <begin position="282"/>
        <end position="299"/>
    </location>
</feature>
<name>A0A151A7D2_9STAP</name>
<evidence type="ECO:0000256" key="3">
    <source>
        <dbReference type="ARBA" id="ARBA00022475"/>
    </source>
</evidence>
<keyword evidence="3" id="KW-1003">Cell membrane</keyword>
<keyword evidence="4 7" id="KW-0812">Transmembrane</keyword>
<feature type="transmembrane region" description="Helical" evidence="7">
    <location>
        <begin position="138"/>
        <end position="158"/>
    </location>
</feature>
<reference evidence="8 9" key="1">
    <citation type="submission" date="2016-02" db="EMBL/GenBank/DDBJ databases">
        <title>Draft genome sequence of hydrocarbon degrading Staphylococcus saprophyticus Strain CNV2, isolated from crude-oil contaminated soil from Noonmati Oil Refinery, Guwahati, Assam, India.</title>
        <authorList>
            <person name="Mukherjee A."/>
            <person name="Chettri B."/>
            <person name="Langpoklakpam J."/>
            <person name="Singh A.K."/>
            <person name="Chattopadhyay D.J."/>
        </authorList>
    </citation>
    <scope>NUCLEOTIDE SEQUENCE [LARGE SCALE GENOMIC DNA]</scope>
    <source>
        <strain evidence="8 9">CNV2</strain>
    </source>
</reference>
<feature type="transmembrane region" description="Helical" evidence="7">
    <location>
        <begin position="73"/>
        <end position="93"/>
    </location>
</feature>
<dbReference type="RefSeq" id="WP_061855430.1">
    <property type="nucleotide sequence ID" value="NZ_LUGM01000002.1"/>
</dbReference>
<protein>
    <recommendedName>
        <fullName evidence="10">MFS transporter</fullName>
    </recommendedName>
</protein>
<dbReference type="PANTHER" id="PTHR23513:SF6">
    <property type="entry name" value="MAJOR FACILITATOR SUPERFAMILY ASSOCIATED DOMAIN-CONTAINING PROTEIN"/>
    <property type="match status" value="1"/>
</dbReference>
<feature type="transmembrane region" description="Helical" evidence="7">
    <location>
        <begin position="216"/>
        <end position="238"/>
    </location>
</feature>
<proteinExistence type="predicted"/>
<dbReference type="PRINTS" id="PR01988">
    <property type="entry name" value="EXPORTERBACE"/>
</dbReference>
<feature type="transmembrane region" description="Helical" evidence="7">
    <location>
        <begin position="343"/>
        <end position="366"/>
    </location>
</feature>
<keyword evidence="5 7" id="KW-1133">Transmembrane helix</keyword>
<keyword evidence="2" id="KW-0813">Transport</keyword>
<evidence type="ECO:0000256" key="4">
    <source>
        <dbReference type="ARBA" id="ARBA00022692"/>
    </source>
</evidence>
<dbReference type="EMBL" id="LUGM01000002">
    <property type="protein sequence ID" value="KYH15288.1"/>
    <property type="molecule type" value="Genomic_DNA"/>
</dbReference>
<evidence type="ECO:0000256" key="6">
    <source>
        <dbReference type="ARBA" id="ARBA00023136"/>
    </source>
</evidence>
<sequence>MISILKQKNFLSLISGSFISNIGDAMANLFLVWLIYSMTNQPIYIAIALLCLEVPAILFSPLIGRLIDKNIKIITYISFLSRAIVFFIIPILLYSNNVYIVFILLFISGTFSSVNDILSNILIPKVVNKNELISANSIHYIQFDIALILGPIISGVFLTFHYNSIGFIVNAITFLISLFLFLKLINKLDNEKLSDIDQKDTPNKYPLKKILKETSVLSLLINNSFWNLFIWGVYPVVIPIFIKNEIGDSPIIFSLFSSLLSLGIVVGSVIISKLKVKSNRKIIDFSIIAHGVIFFTIGISNNEFFFLLLALLFGIISVPAMIFSKTYIQENISVQNQGEIFSLFYSFSTAGYPLGLALSGFIVNVISVKFTIVILSIILIIAVALSFIIRGVCANIKQSN</sequence>
<feature type="transmembrane region" description="Helical" evidence="7">
    <location>
        <begin position="42"/>
        <end position="61"/>
    </location>
</feature>
<dbReference type="Gene3D" id="1.20.1250.20">
    <property type="entry name" value="MFS general substrate transporter like domains"/>
    <property type="match status" value="1"/>
</dbReference>
<dbReference type="Pfam" id="PF05977">
    <property type="entry name" value="MFS_3"/>
    <property type="match status" value="1"/>
</dbReference>
<feature type="transmembrane region" description="Helical" evidence="7">
    <location>
        <begin position="164"/>
        <end position="182"/>
    </location>
</feature>
<feature type="transmembrane region" description="Helical" evidence="7">
    <location>
        <begin position="305"/>
        <end position="323"/>
    </location>
</feature>
<dbReference type="Proteomes" id="UP000075418">
    <property type="component" value="Unassembled WGS sequence"/>
</dbReference>
<evidence type="ECO:0000256" key="7">
    <source>
        <dbReference type="SAM" id="Phobius"/>
    </source>
</evidence>
<keyword evidence="6 7" id="KW-0472">Membrane</keyword>
<evidence type="ECO:0000313" key="9">
    <source>
        <dbReference type="Proteomes" id="UP000075418"/>
    </source>
</evidence>
<evidence type="ECO:0000256" key="5">
    <source>
        <dbReference type="ARBA" id="ARBA00022989"/>
    </source>
</evidence>
<accession>A0A151A7D2</accession>
<feature type="transmembrane region" description="Helical" evidence="7">
    <location>
        <begin position="250"/>
        <end position="270"/>
    </location>
</feature>
<feature type="transmembrane region" description="Helical" evidence="7">
    <location>
        <begin position="372"/>
        <end position="393"/>
    </location>
</feature>
<comment type="caution">
    <text evidence="8">The sequence shown here is derived from an EMBL/GenBank/DDBJ whole genome shotgun (WGS) entry which is preliminary data.</text>
</comment>
<organism evidence="8 9">
    <name type="scientific">Staphylococcus kloosii</name>
    <dbReference type="NCBI Taxonomy" id="29384"/>
    <lineage>
        <taxon>Bacteria</taxon>
        <taxon>Bacillati</taxon>
        <taxon>Bacillota</taxon>
        <taxon>Bacilli</taxon>
        <taxon>Bacillales</taxon>
        <taxon>Staphylococcaceae</taxon>
        <taxon>Staphylococcus</taxon>
    </lineage>
</organism>
<gene>
    <name evidence="8" type="ORF">A0131_10985</name>
</gene>
<dbReference type="PANTHER" id="PTHR23513">
    <property type="entry name" value="INTEGRAL MEMBRANE EFFLUX PROTEIN-RELATED"/>
    <property type="match status" value="1"/>
</dbReference>
<dbReference type="AlphaFoldDB" id="A0A151A7D2"/>
<dbReference type="InterPro" id="IPR022324">
    <property type="entry name" value="Bacilysin_exporter_BacE_put"/>
</dbReference>
<dbReference type="SUPFAM" id="SSF103473">
    <property type="entry name" value="MFS general substrate transporter"/>
    <property type="match status" value="1"/>
</dbReference>
<comment type="subcellular location">
    <subcellularLocation>
        <location evidence="1">Cell membrane</location>
        <topology evidence="1">Multi-pass membrane protein</topology>
    </subcellularLocation>
</comment>
<evidence type="ECO:0000313" key="8">
    <source>
        <dbReference type="EMBL" id="KYH15288.1"/>
    </source>
</evidence>
<feature type="transmembrane region" description="Helical" evidence="7">
    <location>
        <begin position="12"/>
        <end position="36"/>
    </location>
</feature>